<dbReference type="InterPro" id="IPR036987">
    <property type="entry name" value="SRA-YDG_sf"/>
</dbReference>
<accession>A0A6C0DVJ9</accession>
<protein>
    <recommendedName>
        <fullName evidence="1">YDG domain-containing protein</fullName>
    </recommendedName>
</protein>
<dbReference type="EMBL" id="MN739678">
    <property type="protein sequence ID" value="QHT20492.1"/>
    <property type="molecule type" value="Genomic_DNA"/>
</dbReference>
<dbReference type="Gene3D" id="2.30.280.10">
    <property type="entry name" value="SRA-YDG"/>
    <property type="match status" value="1"/>
</dbReference>
<feature type="domain" description="YDG" evidence="1">
    <location>
        <begin position="3"/>
        <end position="123"/>
    </location>
</feature>
<evidence type="ECO:0000313" key="2">
    <source>
        <dbReference type="EMBL" id="QHT20492.1"/>
    </source>
</evidence>
<reference evidence="2" key="1">
    <citation type="journal article" date="2020" name="Nature">
        <title>Giant virus diversity and host interactions through global metagenomics.</title>
        <authorList>
            <person name="Schulz F."/>
            <person name="Roux S."/>
            <person name="Paez-Espino D."/>
            <person name="Jungbluth S."/>
            <person name="Walsh D.A."/>
            <person name="Denef V.J."/>
            <person name="McMahon K.D."/>
            <person name="Konstantinidis K.T."/>
            <person name="Eloe-Fadrosh E.A."/>
            <person name="Kyrpides N.C."/>
            <person name="Woyke T."/>
        </authorList>
    </citation>
    <scope>NUCLEOTIDE SEQUENCE</scope>
    <source>
        <strain evidence="2">GVMAG-M-3300023174-60</strain>
    </source>
</reference>
<sequence length="129" mass="14847">MIFKSYKEAHEHLGIPGSYQRGTHGTPETGVTSLKITVHPESYDKILDDGKTIYYVGKGNKPTPAHPTKSQDLDKQEVFKTSIETQKKFPVLYKYEPHKVKLLGHYRVVNLKRAKRGDIIFYYAILKRV</sequence>
<dbReference type="InterPro" id="IPR003105">
    <property type="entry name" value="SRA_YDG"/>
</dbReference>
<organism evidence="2">
    <name type="scientific">viral metagenome</name>
    <dbReference type="NCBI Taxonomy" id="1070528"/>
    <lineage>
        <taxon>unclassified sequences</taxon>
        <taxon>metagenomes</taxon>
        <taxon>organismal metagenomes</taxon>
    </lineage>
</organism>
<evidence type="ECO:0000259" key="1">
    <source>
        <dbReference type="Pfam" id="PF02182"/>
    </source>
</evidence>
<dbReference type="AlphaFoldDB" id="A0A6C0DVJ9"/>
<name>A0A6C0DVJ9_9ZZZZ</name>
<dbReference type="Pfam" id="PF02182">
    <property type="entry name" value="SAD_SRA"/>
    <property type="match status" value="1"/>
</dbReference>
<proteinExistence type="predicted"/>